<reference evidence="1" key="2">
    <citation type="submission" date="2021-01" db="UniProtKB">
        <authorList>
            <consortium name="EnsemblMetazoa"/>
        </authorList>
    </citation>
    <scope>IDENTIFICATION</scope>
</reference>
<evidence type="ECO:0000313" key="2">
    <source>
        <dbReference type="Proteomes" id="UP000007110"/>
    </source>
</evidence>
<dbReference type="KEGG" id="spu:105441749"/>
<organism evidence="1 2">
    <name type="scientific">Strongylocentrotus purpuratus</name>
    <name type="common">Purple sea urchin</name>
    <dbReference type="NCBI Taxonomy" id="7668"/>
    <lineage>
        <taxon>Eukaryota</taxon>
        <taxon>Metazoa</taxon>
        <taxon>Echinodermata</taxon>
        <taxon>Eleutherozoa</taxon>
        <taxon>Echinozoa</taxon>
        <taxon>Echinoidea</taxon>
        <taxon>Euechinoidea</taxon>
        <taxon>Echinacea</taxon>
        <taxon>Camarodonta</taxon>
        <taxon>Echinidea</taxon>
        <taxon>Strongylocentrotidae</taxon>
        <taxon>Strongylocentrotus</taxon>
    </lineage>
</organism>
<dbReference type="OMA" id="THPKEIM"/>
<proteinExistence type="predicted"/>
<reference evidence="2" key="1">
    <citation type="submission" date="2015-02" db="EMBL/GenBank/DDBJ databases">
        <title>Genome sequencing for Strongylocentrotus purpuratus.</title>
        <authorList>
            <person name="Murali S."/>
            <person name="Liu Y."/>
            <person name="Vee V."/>
            <person name="English A."/>
            <person name="Wang M."/>
            <person name="Skinner E."/>
            <person name="Han Y."/>
            <person name="Muzny D.M."/>
            <person name="Worley K.C."/>
            <person name="Gibbs R.A."/>
        </authorList>
    </citation>
    <scope>NUCLEOTIDE SEQUENCE</scope>
</reference>
<dbReference type="AlphaFoldDB" id="A0A7M7LW17"/>
<accession>A0A7M7LW17</accession>
<dbReference type="Proteomes" id="UP000007110">
    <property type="component" value="Unassembled WGS sequence"/>
</dbReference>
<evidence type="ECO:0008006" key="3">
    <source>
        <dbReference type="Google" id="ProtNLM"/>
    </source>
</evidence>
<dbReference type="Gene3D" id="3.40.50.300">
    <property type="entry name" value="P-loop containing nucleotide triphosphate hydrolases"/>
    <property type="match status" value="1"/>
</dbReference>
<dbReference type="PANTHER" id="PTHR48312:SF1">
    <property type="entry name" value="SULFOTRANSFERASE"/>
    <property type="match status" value="1"/>
</dbReference>
<evidence type="ECO:0000313" key="1">
    <source>
        <dbReference type="EnsemblMetazoa" id="XP_011671470"/>
    </source>
</evidence>
<dbReference type="EnsemblMetazoa" id="XM_011673168">
    <property type="protein sequence ID" value="XP_011671470"/>
    <property type="gene ID" value="LOC105441749"/>
</dbReference>
<sequence length="313" mass="36409">MGDINANISEGKEEQVKIFLWCSPRTVSTAFTKCISFIKGMEVWTEPFVWCFLSTKEAKTYLDVDLPMELKGNEEVFAKTTELISKMTGANVITERIVYANVKPRLEAAKGRYVFVKDMCLAMSENKHQYLPEGFRHTFLIRTPERALQSFRNSYFHHTKSQGLLHGEAADEQTFDLLRDCPHMEASYNITDVYDFWKYVRDEIDPNPIVIDADDLLTHPKEIMTKYCELVGLPFDESFLQWDPSLDTFKTWKQCGDDQLMNMVDFYGRAMHSSCFMPPSTPMPRDKMTPDVIKGIEKTMDSYLEMYEHRIKI</sequence>
<protein>
    <recommendedName>
        <fullName evidence="3">Sulfotransferase family protein</fullName>
    </recommendedName>
</protein>
<dbReference type="GO" id="GO:0019752">
    <property type="term" value="P:carboxylic acid metabolic process"/>
    <property type="evidence" value="ECO:0000318"/>
    <property type="project" value="GO_Central"/>
</dbReference>
<dbReference type="SUPFAM" id="SSF52540">
    <property type="entry name" value="P-loop containing nucleoside triphosphate hydrolases"/>
    <property type="match status" value="1"/>
</dbReference>
<dbReference type="PANTHER" id="PTHR48312">
    <property type="match status" value="1"/>
</dbReference>
<dbReference type="InParanoid" id="A0A7M7LW17"/>
<name>A0A7M7LW17_STRPU</name>
<dbReference type="InterPro" id="IPR027417">
    <property type="entry name" value="P-loop_NTPase"/>
</dbReference>
<keyword evidence="2" id="KW-1185">Reference proteome</keyword>
<dbReference type="GeneID" id="105441749"/>
<dbReference type="RefSeq" id="XP_011671470.1">
    <property type="nucleotide sequence ID" value="XM_011673168.2"/>
</dbReference>
<dbReference type="OrthoDB" id="416710at2759"/>